<keyword evidence="7" id="KW-0045">Antibiotic biosynthesis</keyword>
<dbReference type="CDD" id="cd19531">
    <property type="entry name" value="LCL_NRPS-like"/>
    <property type="match status" value="1"/>
</dbReference>
<dbReference type="Gene3D" id="3.30.559.30">
    <property type="entry name" value="Nonribosomal peptide synthetase, condensation domain"/>
    <property type="match status" value="2"/>
</dbReference>
<keyword evidence="3" id="KW-0596">Phosphopantetheine</keyword>
<dbReference type="InterPro" id="IPR020806">
    <property type="entry name" value="PKS_PP-bd"/>
</dbReference>
<dbReference type="NCBIfam" id="TIGR01733">
    <property type="entry name" value="AA-adenyl-dom"/>
    <property type="match status" value="2"/>
</dbReference>
<dbReference type="InterPro" id="IPR001242">
    <property type="entry name" value="Condensation_dom"/>
</dbReference>
<dbReference type="SUPFAM" id="SSF52777">
    <property type="entry name" value="CoA-dependent acyltransferases"/>
    <property type="match status" value="5"/>
</dbReference>
<dbReference type="GO" id="GO:0044550">
    <property type="term" value="P:secondary metabolite biosynthetic process"/>
    <property type="evidence" value="ECO:0007669"/>
    <property type="project" value="UniProtKB-ARBA"/>
</dbReference>
<keyword evidence="8" id="KW-0511">Multifunctional enzyme</keyword>
<feature type="domain" description="Carrier" evidence="9">
    <location>
        <begin position="969"/>
        <end position="1044"/>
    </location>
</feature>
<dbReference type="InterPro" id="IPR009081">
    <property type="entry name" value="PP-bd_ACP"/>
</dbReference>
<dbReference type="PROSITE" id="PS00012">
    <property type="entry name" value="PHOSPHOPANTETHEINE"/>
    <property type="match status" value="2"/>
</dbReference>
<dbReference type="InterPro" id="IPR045851">
    <property type="entry name" value="AMP-bd_C_sf"/>
</dbReference>
<dbReference type="CDD" id="cd19543">
    <property type="entry name" value="DCL_NRPS"/>
    <property type="match status" value="1"/>
</dbReference>
<evidence type="ECO:0000256" key="7">
    <source>
        <dbReference type="ARBA" id="ARBA00023194"/>
    </source>
</evidence>
<dbReference type="FunFam" id="1.10.1200.10:FF:000005">
    <property type="entry name" value="Nonribosomal peptide synthetase 1"/>
    <property type="match status" value="2"/>
</dbReference>
<dbReference type="InterPro" id="IPR010071">
    <property type="entry name" value="AA_adenyl_dom"/>
</dbReference>
<accession>A0A398CLG3</accession>
<dbReference type="InterPro" id="IPR025110">
    <property type="entry name" value="AMP-bd_C"/>
</dbReference>
<evidence type="ECO:0000313" key="11">
    <source>
        <dbReference type="Proteomes" id="UP000266340"/>
    </source>
</evidence>
<evidence type="ECO:0000256" key="6">
    <source>
        <dbReference type="ARBA" id="ARBA00022737"/>
    </source>
</evidence>
<dbReference type="Gene3D" id="1.10.1200.10">
    <property type="entry name" value="ACP-like"/>
    <property type="match status" value="2"/>
</dbReference>
<dbReference type="GO" id="GO:0016874">
    <property type="term" value="F:ligase activity"/>
    <property type="evidence" value="ECO:0007669"/>
    <property type="project" value="UniProtKB-KW"/>
</dbReference>
<reference evidence="10 11" key="1">
    <citation type="submission" date="2018-09" db="EMBL/GenBank/DDBJ databases">
        <title>Cohnella cavernae sp. nov., isolated from a karst cave.</title>
        <authorList>
            <person name="Zhu H."/>
        </authorList>
    </citation>
    <scope>NUCLEOTIDE SEQUENCE [LARGE SCALE GENOMIC DNA]</scope>
    <source>
        <strain evidence="10 11">K2E09-144</strain>
    </source>
</reference>
<evidence type="ECO:0000259" key="9">
    <source>
        <dbReference type="PROSITE" id="PS50075"/>
    </source>
</evidence>
<evidence type="ECO:0000256" key="2">
    <source>
        <dbReference type="ARBA" id="ARBA00006432"/>
    </source>
</evidence>
<evidence type="ECO:0000256" key="8">
    <source>
        <dbReference type="ARBA" id="ARBA00023268"/>
    </source>
</evidence>
<evidence type="ECO:0000256" key="4">
    <source>
        <dbReference type="ARBA" id="ARBA00022553"/>
    </source>
</evidence>
<dbReference type="Gene3D" id="3.40.50.980">
    <property type="match status" value="4"/>
</dbReference>
<dbReference type="OrthoDB" id="9765680at2"/>
<dbReference type="NCBIfam" id="NF003417">
    <property type="entry name" value="PRK04813.1"/>
    <property type="match status" value="2"/>
</dbReference>
<dbReference type="Gene3D" id="3.30.300.30">
    <property type="match status" value="2"/>
</dbReference>
<dbReference type="PANTHER" id="PTHR45527:SF1">
    <property type="entry name" value="FATTY ACID SYNTHASE"/>
    <property type="match status" value="1"/>
</dbReference>
<gene>
    <name evidence="10" type="ORF">D3H35_28280</name>
</gene>
<dbReference type="Pfam" id="PF00668">
    <property type="entry name" value="Condensation"/>
    <property type="match status" value="3"/>
</dbReference>
<dbReference type="PANTHER" id="PTHR45527">
    <property type="entry name" value="NONRIBOSOMAL PEPTIDE SYNTHETASE"/>
    <property type="match status" value="1"/>
</dbReference>
<dbReference type="GO" id="GO:0043041">
    <property type="term" value="P:amino acid activation for nonribosomal peptide biosynthetic process"/>
    <property type="evidence" value="ECO:0007669"/>
    <property type="project" value="TreeGrafter"/>
</dbReference>
<dbReference type="PROSITE" id="PS50075">
    <property type="entry name" value="CARRIER"/>
    <property type="match status" value="2"/>
</dbReference>
<dbReference type="InterPro" id="IPR036736">
    <property type="entry name" value="ACP-like_sf"/>
</dbReference>
<comment type="cofactor">
    <cofactor evidence="1">
        <name>pantetheine 4'-phosphate</name>
        <dbReference type="ChEBI" id="CHEBI:47942"/>
    </cofactor>
</comment>
<dbReference type="GO" id="GO:0017000">
    <property type="term" value="P:antibiotic biosynthetic process"/>
    <property type="evidence" value="ECO:0007669"/>
    <property type="project" value="UniProtKB-KW"/>
</dbReference>
<dbReference type="InterPro" id="IPR020845">
    <property type="entry name" value="AMP-binding_CS"/>
</dbReference>
<dbReference type="InterPro" id="IPR000873">
    <property type="entry name" value="AMP-dep_synth/lig_dom"/>
</dbReference>
<keyword evidence="5" id="KW-0436">Ligase</keyword>
<dbReference type="GO" id="GO:0008610">
    <property type="term" value="P:lipid biosynthetic process"/>
    <property type="evidence" value="ECO:0007669"/>
    <property type="project" value="UniProtKB-ARBA"/>
</dbReference>
<dbReference type="FunFam" id="3.40.50.980:FF:000001">
    <property type="entry name" value="Non-ribosomal peptide synthetase"/>
    <property type="match status" value="2"/>
</dbReference>
<protein>
    <submittedName>
        <fullName evidence="10">Amino acid adenylation domain-containing protein</fullName>
    </submittedName>
</protein>
<dbReference type="GO" id="GO:0031177">
    <property type="term" value="F:phosphopantetheine binding"/>
    <property type="evidence" value="ECO:0007669"/>
    <property type="project" value="InterPro"/>
</dbReference>
<comment type="similarity">
    <text evidence="2">Belongs to the ATP-dependent AMP-binding enzyme family.</text>
</comment>
<dbReference type="Gene3D" id="2.30.38.10">
    <property type="entry name" value="Luciferase, Domain 3"/>
    <property type="match status" value="2"/>
</dbReference>
<dbReference type="Proteomes" id="UP000266340">
    <property type="component" value="Unassembled WGS sequence"/>
</dbReference>
<feature type="domain" description="Carrier" evidence="9">
    <location>
        <begin position="2013"/>
        <end position="2088"/>
    </location>
</feature>
<dbReference type="InterPro" id="IPR006162">
    <property type="entry name" value="Ppantetheine_attach_site"/>
</dbReference>
<dbReference type="FunFam" id="2.30.38.10:FF:000001">
    <property type="entry name" value="Non-ribosomal peptide synthetase PvdI"/>
    <property type="match status" value="2"/>
</dbReference>
<evidence type="ECO:0000256" key="5">
    <source>
        <dbReference type="ARBA" id="ARBA00022598"/>
    </source>
</evidence>
<comment type="caution">
    <text evidence="10">The sequence shown here is derived from an EMBL/GenBank/DDBJ whole genome shotgun (WGS) entry which is preliminary data.</text>
</comment>
<dbReference type="PROSITE" id="PS00455">
    <property type="entry name" value="AMP_BINDING"/>
    <property type="match status" value="2"/>
</dbReference>
<sequence length="2323" mass="262007">MKSSKGKIQDVYPLTPLQQGMFFHNLADKSSTAYFHQTCSTIGNPFDPVLFENSVNILIERYDIFRTIFIHEENEILQVVLRERPIQIYFEDISKWDAKEQFAYLEQYKQKDKAQGFDLTKGPLMRFALFYRGTEGYSMIWSHHHILMDGWCLPVVSKELFVIYQSLKEKKSLGFTAAIPYSRYIQWLERQDQKSASKYWENYIEGYAHSAQVPTLLNQNIEKFELEELQFSINEDLSGKLNQLANLHQVTVNTCMQALWGILLQKYNGIDDVMFGAIVSGRPSEIAGIEQMIGLFINTIPVRIQSRPGMSFSDLVKQVQLSSLSSAQYDYYPLYEIQANSSLKQGLVNHVMVFENYPIGEAIEQSSGQSIGFAISNVETFEQTNYDFTILIVPGNEIRIKFSYNAARIDRGMVARIREHLQEVIGQVVETPHVGIDQLEIVTEEEKRQLLHAFNDTKASYPENQTIHGLFEEQVKKTPDHTAVVLESESLTYAELNGRANQLARVLRGKGVGADRIVGILAERSLEMIVGILGILKAGGAYLPIDPDYPAERIGYMLEDSGADILLTQKRLEAKTMGFAGEVLHVDDERLYALDDTNLEHTGSSKDLAYVIYTSGSTGKPKGAMITHQGLVNYVSWANTVYMQEDRLDSALFSSISFDLTVTSLYLPLITGNKVVVYHGENQASVIRRIIEEDKVGLLKLTPSHLKLLETDVHLSSSTSMKRLIVGGEDFSHALAQSIYEKYEGKVEIYNEYGPTETVVGCTVYLFDAGSKGYTSVPIGVPASNVQIYILNSYMQEVPIGVAGEMYISGDGVSRGYLNQPELTAEKFVANPFAPGERMYRTGDLARWLPDGNIEYLGRIDEQVKIRGHRIELGEVESALRSHESVKEATVIARKDEEGSAYLCAYFVTNGNLGASELRKHLLKMLPQYMIPSFFVRVEQMPLTPNGKLDRKALPSPEGTLERGTVYEAPRNALEETLANIWQGVLGVSAIGIADNFFELGGHSLKATTLVSRIHKELNVQVPLREVFQSPTIKELAQAIRGMEAHAYASIEPAPLREYYPVSSAQKRMYILSQLQGADESYNMPGAVMMEGKVDRERFERAFRQLIARHEALRTSFEWVEGEPAQRIHLEVDFEISYKKAEEDGLRQIAEFIRAFDLGQAPLLRVGLLELEPERQVLLYDMHHIISDGVSMDILVREFVGLYGGNTLPAPRLQYKDYAVWQQAFMQSEAMKRQEAYWLETFSGELPVLEMPTDYPRPAVQSFKGDQIQFVLDGELSAGLNRIAAETGTTLYMVLLAGYSVLLSKYTGQEDIVVGTPIAGRPHADVENIIGMFVNTLAMRSRPAGEKTFTAYLQEVKEVALQAYEHQEYPFEELVEKLNVRRDLSRNPIFDTMFSLQNMSEEETEIEEMRFSPYGFEHSASKFDMSLTAVETGREIGLSLSYCTAIYTKETAERLGRHYVALLRDISSQTEKQLKAIELLSAEEKRQLLHAFNDTKATYPANQTIHGLFEEQVKKTPDHTAVVLESESLTYAELNGRANQLARVLRGKGVGADRIVGILAERSLEMIVGILGILKAGGAYLPIDPDYPAERIGYMLEDSGADILLTQKRLEAQTMGFAGEVLHVDDERLYAGDNTDLDYTGSSKDLAYVIYTSGSTGKPKGVMIEHINYSGLACAWNQAYKLNSFEVRLLQTASFSFDVFAGDVARSLINGGYMVICPDQKRLDFRELYSLLKEHRINIFESTPSLIIPFMEYIHEKELDIGELKILILGSDVCPSEQFIKLLNRYASSFRILNSYGVTEACVDSCFYESTENGISGRIHVPIGRPLPSITMYVVDKERQLQPIGVPGELCISGAGLARGYLNKPELTAEKFVANPFAPGERMYRTGDLARWLPDGNIEYLGRIDEQVKVRGHRIELGEVESALRSHESVKEATVIARKDEEGSAYLCAYFVANGNLGAAELRKRLSEMLPQYMIPSFFVRVEQMPLTPNGKLDRKALPSPEGTLERGTVYEAPRNALEETLANIWQGVLGVSAIGIADNFFELGGHSLKATTLVSRIHKELNVQVPLREVFQSPTIKELAQAIRGMEAHAYASIEPAPLREYYPVSSAQKRMYILSQLQGADESYNMPGAVMMEGKVDRERFERAFRQLIARHEALRTSFEWVEGEPAQRIHPEVDFEISYKKAEEDGLRQIAEFIRAFDLGQAPLLRVGLLELEPERHVLLYDMHHIISDGVSMDILVREFVGLYGDQTLPAPRLQYKDYAVWQQAFMQSEAMKRQETYWLETFSGNCRYWRCRRIIRDRRFKASKGIKSNLCWTGSCRQD</sequence>
<dbReference type="FunFam" id="3.40.50.12780:FF:000012">
    <property type="entry name" value="Non-ribosomal peptide synthetase"/>
    <property type="match status" value="2"/>
</dbReference>
<keyword evidence="4" id="KW-0597">Phosphoprotein</keyword>
<dbReference type="Pfam" id="PF00550">
    <property type="entry name" value="PP-binding"/>
    <property type="match status" value="2"/>
</dbReference>
<proteinExistence type="inferred from homology"/>
<keyword evidence="11" id="KW-1185">Reference proteome</keyword>
<dbReference type="InterPro" id="IPR023213">
    <property type="entry name" value="CAT-like_dom_sf"/>
</dbReference>
<dbReference type="SUPFAM" id="SSF47336">
    <property type="entry name" value="ACP-like"/>
    <property type="match status" value="2"/>
</dbReference>
<keyword evidence="6" id="KW-0677">Repeat</keyword>
<dbReference type="Pfam" id="PF13193">
    <property type="entry name" value="AMP-binding_C"/>
    <property type="match status" value="2"/>
</dbReference>
<name>A0A398CLG3_9BACL</name>
<dbReference type="Gene3D" id="3.30.559.10">
    <property type="entry name" value="Chloramphenicol acetyltransferase-like domain"/>
    <property type="match status" value="3"/>
</dbReference>
<dbReference type="FunFam" id="3.30.300.30:FF:000010">
    <property type="entry name" value="Enterobactin synthetase component F"/>
    <property type="match status" value="2"/>
</dbReference>
<evidence type="ECO:0000313" key="10">
    <source>
        <dbReference type="EMBL" id="RIE00481.1"/>
    </source>
</evidence>
<dbReference type="GO" id="GO:0005829">
    <property type="term" value="C:cytosol"/>
    <property type="evidence" value="ECO:0007669"/>
    <property type="project" value="TreeGrafter"/>
</dbReference>
<dbReference type="SUPFAM" id="SSF56801">
    <property type="entry name" value="Acetyl-CoA synthetase-like"/>
    <property type="match status" value="2"/>
</dbReference>
<organism evidence="10 11">
    <name type="scientific">Cohnella faecalis</name>
    <dbReference type="NCBI Taxonomy" id="2315694"/>
    <lineage>
        <taxon>Bacteria</taxon>
        <taxon>Bacillati</taxon>
        <taxon>Bacillota</taxon>
        <taxon>Bacilli</taxon>
        <taxon>Bacillales</taxon>
        <taxon>Paenibacillaceae</taxon>
        <taxon>Cohnella</taxon>
    </lineage>
</organism>
<evidence type="ECO:0000256" key="3">
    <source>
        <dbReference type="ARBA" id="ARBA00022450"/>
    </source>
</evidence>
<evidence type="ECO:0000256" key="1">
    <source>
        <dbReference type="ARBA" id="ARBA00001957"/>
    </source>
</evidence>
<dbReference type="EMBL" id="QXJM01000055">
    <property type="protein sequence ID" value="RIE00481.1"/>
    <property type="molecule type" value="Genomic_DNA"/>
</dbReference>
<dbReference type="SMART" id="SM00823">
    <property type="entry name" value="PKS_PP"/>
    <property type="match status" value="2"/>
</dbReference>
<dbReference type="Pfam" id="PF00501">
    <property type="entry name" value="AMP-binding"/>
    <property type="match status" value="2"/>
</dbReference>